<geneLocation type="mitochondrion" evidence="1"/>
<accession>A0A117NHG7</accession>
<keyword evidence="1" id="KW-0496">Mitochondrion</keyword>
<evidence type="ECO:0000313" key="1">
    <source>
        <dbReference type="EMBL" id="KUM48353.1"/>
    </source>
</evidence>
<sequence length="48" mass="5668">MTSRWEEDAFCLHEIYPNSMDLRVWRMLWDPSQHTTGIFCTSASPMSC</sequence>
<reference evidence="1" key="1">
    <citation type="journal article" date="2015" name="Genome Biol. Evol.">
        <title>Organellar Genomes of White Spruce (Picea glauca): Assembly and Annotation.</title>
        <authorList>
            <person name="Jackman S.D."/>
            <person name="Warren R.L."/>
            <person name="Gibb E.A."/>
            <person name="Vandervalk B.P."/>
            <person name="Mohamadi H."/>
            <person name="Chu J."/>
            <person name="Raymond A."/>
            <person name="Pleasance S."/>
            <person name="Coope R."/>
            <person name="Wildung M.R."/>
            <person name="Ritland C.E."/>
            <person name="Bousquet J."/>
            <person name="Jones S.J."/>
            <person name="Bohlmann J."/>
            <person name="Birol I."/>
        </authorList>
    </citation>
    <scope>NUCLEOTIDE SEQUENCE [LARGE SCALE GENOMIC DNA]</scope>
    <source>
        <tissue evidence="1">Flushing bud</tissue>
    </source>
</reference>
<proteinExistence type="predicted"/>
<protein>
    <submittedName>
        <fullName evidence="1">Uncharacterized protein</fullName>
    </submittedName>
</protein>
<organism evidence="1">
    <name type="scientific">Picea glauca</name>
    <name type="common">White spruce</name>
    <name type="synonym">Pinus glauca</name>
    <dbReference type="NCBI Taxonomy" id="3330"/>
    <lineage>
        <taxon>Eukaryota</taxon>
        <taxon>Viridiplantae</taxon>
        <taxon>Streptophyta</taxon>
        <taxon>Embryophyta</taxon>
        <taxon>Tracheophyta</taxon>
        <taxon>Spermatophyta</taxon>
        <taxon>Pinopsida</taxon>
        <taxon>Pinidae</taxon>
        <taxon>Conifers I</taxon>
        <taxon>Pinales</taxon>
        <taxon>Pinaceae</taxon>
        <taxon>Picea</taxon>
    </lineage>
</organism>
<comment type="caution">
    <text evidence="1">The sequence shown here is derived from an EMBL/GenBank/DDBJ whole genome shotgun (WGS) entry which is preliminary data.</text>
</comment>
<name>A0A117NHG7_PICGL</name>
<dbReference type="AlphaFoldDB" id="A0A117NHG7"/>
<gene>
    <name evidence="1" type="ORF">ABT39_MTgene5353</name>
</gene>
<dbReference type="EMBL" id="LKAM01000006">
    <property type="protein sequence ID" value="KUM48353.1"/>
    <property type="molecule type" value="Genomic_DNA"/>
</dbReference>